<gene>
    <name evidence="1" type="ORF">CC85DRAFT_2216</name>
</gene>
<dbReference type="RefSeq" id="XP_018282924.1">
    <property type="nucleotide sequence ID" value="XM_018419963.1"/>
</dbReference>
<dbReference type="GeneID" id="28980566"/>
<dbReference type="AlphaFoldDB" id="A0A0J0XZG6"/>
<evidence type="ECO:0000313" key="1">
    <source>
        <dbReference type="EMBL" id="KLT46433.1"/>
    </source>
</evidence>
<evidence type="ECO:0000313" key="2">
    <source>
        <dbReference type="Proteomes" id="UP000053611"/>
    </source>
</evidence>
<protein>
    <submittedName>
        <fullName evidence="1">Uncharacterized protein</fullName>
    </submittedName>
</protein>
<dbReference type="Proteomes" id="UP000053611">
    <property type="component" value="Unassembled WGS sequence"/>
</dbReference>
<dbReference type="EMBL" id="KQ087177">
    <property type="protein sequence ID" value="KLT46433.1"/>
    <property type="molecule type" value="Genomic_DNA"/>
</dbReference>
<keyword evidence="2" id="KW-1185">Reference proteome</keyword>
<accession>A0A0J0XZG6</accession>
<proteinExistence type="predicted"/>
<name>A0A0J0XZG6_9TREE</name>
<reference evidence="1 2" key="1">
    <citation type="submission" date="2015-03" db="EMBL/GenBank/DDBJ databases">
        <title>Genomics and transcriptomics of the oil-accumulating basidiomycete yeast T. oleaginosus allow insights into substrate utilization and the diverse evolutionary trajectories of mating systems in fungi.</title>
        <authorList>
            <consortium name="DOE Joint Genome Institute"/>
            <person name="Kourist R."/>
            <person name="Kracht O."/>
            <person name="Bracharz F."/>
            <person name="Lipzen A."/>
            <person name="Nolan M."/>
            <person name="Ohm R."/>
            <person name="Grigoriev I."/>
            <person name="Sun S."/>
            <person name="Heitman J."/>
            <person name="Bruck T."/>
            <person name="Nowrousian M."/>
        </authorList>
    </citation>
    <scope>NUCLEOTIDE SEQUENCE [LARGE SCALE GENOMIC DNA]</scope>
    <source>
        <strain evidence="1 2">IBC0246</strain>
    </source>
</reference>
<sequence length="156" mass="17631">MLPTTHTLIPTMPGHHPAGRQFHRHVGMSRVSSTHGAPHAPQSVTIAPCHCHCHCRCPCHLRARVTQKRSPTIPTRSRTQDACTRRFLYPIPALRWPDMPTAQPHILPTRLSVSRRRVSPFCRLCQLLLRANRRDRAVVYEGHAARSVARLVAPDT</sequence>
<organism evidence="1 2">
    <name type="scientific">Cutaneotrichosporon oleaginosum</name>
    <dbReference type="NCBI Taxonomy" id="879819"/>
    <lineage>
        <taxon>Eukaryota</taxon>
        <taxon>Fungi</taxon>
        <taxon>Dikarya</taxon>
        <taxon>Basidiomycota</taxon>
        <taxon>Agaricomycotina</taxon>
        <taxon>Tremellomycetes</taxon>
        <taxon>Trichosporonales</taxon>
        <taxon>Trichosporonaceae</taxon>
        <taxon>Cutaneotrichosporon</taxon>
    </lineage>
</organism>